<dbReference type="Pfam" id="PF07724">
    <property type="entry name" value="AAA_2"/>
    <property type="match status" value="1"/>
</dbReference>
<dbReference type="Pfam" id="PF12796">
    <property type="entry name" value="Ank_2"/>
    <property type="match status" value="1"/>
</dbReference>
<feature type="repeat" description="ANK" evidence="3">
    <location>
        <begin position="176"/>
        <end position="208"/>
    </location>
</feature>
<keyword evidence="3" id="KW-0040">ANK repeat</keyword>
<name>A0AAV6G3Y7_9TELE</name>
<gene>
    <name evidence="6" type="ORF">AALO_G00206710</name>
</gene>
<dbReference type="Pfam" id="PF00023">
    <property type="entry name" value="Ank"/>
    <property type="match status" value="1"/>
</dbReference>
<dbReference type="InterPro" id="IPR002110">
    <property type="entry name" value="Ankyrin_rpt"/>
</dbReference>
<dbReference type="InterPro" id="IPR003959">
    <property type="entry name" value="ATPase_AAA_core"/>
</dbReference>
<dbReference type="GO" id="GO:0005524">
    <property type="term" value="F:ATP binding"/>
    <property type="evidence" value="ECO:0007669"/>
    <property type="project" value="UniProtKB-KW"/>
</dbReference>
<evidence type="ECO:0000256" key="2">
    <source>
        <dbReference type="ARBA" id="ARBA00022840"/>
    </source>
</evidence>
<dbReference type="Gene3D" id="3.40.50.300">
    <property type="entry name" value="P-loop containing nucleotide triphosphate hydrolases"/>
    <property type="match status" value="1"/>
</dbReference>
<feature type="region of interest" description="Disordered" evidence="4">
    <location>
        <begin position="613"/>
        <end position="634"/>
    </location>
</feature>
<dbReference type="GO" id="GO:0016887">
    <property type="term" value="F:ATP hydrolysis activity"/>
    <property type="evidence" value="ECO:0007669"/>
    <property type="project" value="InterPro"/>
</dbReference>
<dbReference type="InterPro" id="IPR050130">
    <property type="entry name" value="ClpA_ClpB"/>
</dbReference>
<proteinExistence type="predicted"/>
<dbReference type="PROSITE" id="PS50088">
    <property type="entry name" value="ANK_REPEAT"/>
    <property type="match status" value="2"/>
</dbReference>
<feature type="repeat" description="ANK" evidence="3">
    <location>
        <begin position="245"/>
        <end position="277"/>
    </location>
</feature>
<dbReference type="EMBL" id="JADWDJ010000015">
    <property type="protein sequence ID" value="KAG5269834.1"/>
    <property type="molecule type" value="Genomic_DNA"/>
</dbReference>
<evidence type="ECO:0000256" key="4">
    <source>
        <dbReference type="SAM" id="MobiDB-lite"/>
    </source>
</evidence>
<evidence type="ECO:0000313" key="6">
    <source>
        <dbReference type="EMBL" id="KAG5269834.1"/>
    </source>
</evidence>
<keyword evidence="2" id="KW-0067">ATP-binding</keyword>
<feature type="domain" description="ATPase AAA-type core" evidence="5">
    <location>
        <begin position="388"/>
        <end position="525"/>
    </location>
</feature>
<sequence length="634" mass="69750">MLLSSVPKRMLMRRSRSLSPCRALQTTGADSSCTTGRQGLREAVDANRNPLVSTSRVSRKGILSEEASSANVTPHMQYHHLATRWLNNLQGRRSSWAALASRGREQNYWEGAGGRESRSSGATSAGVLSAAAIAFCLKKDSSSKGDTLLQAARTSSSQEIIRLLAEGADADHRHKLGWTPLMVAAMNRQHNVVKVLLEKGADPNLGDDFSSVYEISREKSIHSLEVLVTREDEFSSRLSSRANFRGCTPLHYAVLADDLATVRMLLEAGADPLRPNSQGHKSLREKRGTTAGAAQGVGGQVCGGSAAEGGRGEEAVPSGATAEGAYDWPGGSHQHCGGSDQEEGEWVVKQNWQSRWLDTCTKTSRRVLYGWTCPNSRKNMRWLSSSAPPRGIAGHEDGQLTVAADCPNAVILFDEVDKAHPDVLTIMLQLFDEGRLTDGKGKTIECKGAVFIMTSNVASEDIAQHALGLRRETQEQSRRRLADNLEEVQKSSQITISKQFKEEVIRPILKAHFRRDEFLGRISEIVYFLPFCHAELIQLVNKELNFWAKKAKQRHNITLLWDPPVERCVVNQLAAAYEQELLPKGCTLRLSVETGLEEQGGAEPTLRLEVVGDDSSTRTLEIRPPLNPEQMGYH</sequence>
<evidence type="ECO:0000256" key="1">
    <source>
        <dbReference type="ARBA" id="ARBA00022741"/>
    </source>
</evidence>
<organism evidence="6 7">
    <name type="scientific">Alosa alosa</name>
    <name type="common">allis shad</name>
    <dbReference type="NCBI Taxonomy" id="278164"/>
    <lineage>
        <taxon>Eukaryota</taxon>
        <taxon>Metazoa</taxon>
        <taxon>Chordata</taxon>
        <taxon>Craniata</taxon>
        <taxon>Vertebrata</taxon>
        <taxon>Euteleostomi</taxon>
        <taxon>Actinopterygii</taxon>
        <taxon>Neopterygii</taxon>
        <taxon>Teleostei</taxon>
        <taxon>Clupei</taxon>
        <taxon>Clupeiformes</taxon>
        <taxon>Clupeoidei</taxon>
        <taxon>Clupeidae</taxon>
        <taxon>Alosa</taxon>
    </lineage>
</organism>
<dbReference type="SMART" id="SM00248">
    <property type="entry name" value="ANK"/>
    <property type="match status" value="2"/>
</dbReference>
<evidence type="ECO:0000259" key="5">
    <source>
        <dbReference type="Pfam" id="PF07724"/>
    </source>
</evidence>
<reference evidence="6" key="1">
    <citation type="submission" date="2020-10" db="EMBL/GenBank/DDBJ databases">
        <title>Chromosome-scale genome assembly of the Allis shad, Alosa alosa.</title>
        <authorList>
            <person name="Margot Z."/>
            <person name="Christophe K."/>
            <person name="Cabau C."/>
            <person name="Louis A."/>
            <person name="Berthelot C."/>
            <person name="Parey E."/>
            <person name="Roest Crollius H."/>
            <person name="Montfort J."/>
            <person name="Robinson-Rechavi M."/>
            <person name="Bucao C."/>
            <person name="Bouchez O."/>
            <person name="Gislard M."/>
            <person name="Lluch J."/>
            <person name="Milhes M."/>
            <person name="Lampietro C."/>
            <person name="Lopez Roques C."/>
            <person name="Donnadieu C."/>
            <person name="Braasch I."/>
            <person name="Desvignes T."/>
            <person name="Postlethwait J."/>
            <person name="Bobe J."/>
            <person name="Guiguen Y."/>
        </authorList>
    </citation>
    <scope>NUCLEOTIDE SEQUENCE</scope>
    <source>
        <strain evidence="6">M-15738</strain>
        <tissue evidence="6">Blood</tissue>
    </source>
</reference>
<comment type="caution">
    <text evidence="6">The sequence shown here is derived from an EMBL/GenBank/DDBJ whole genome shotgun (WGS) entry which is preliminary data.</text>
</comment>
<dbReference type="AlphaFoldDB" id="A0AAV6G3Y7"/>
<dbReference type="InterPro" id="IPR001270">
    <property type="entry name" value="ClpA/B"/>
</dbReference>
<dbReference type="GO" id="GO:0005739">
    <property type="term" value="C:mitochondrion"/>
    <property type="evidence" value="ECO:0007669"/>
    <property type="project" value="TreeGrafter"/>
</dbReference>
<keyword evidence="1" id="KW-0547">Nucleotide-binding</keyword>
<protein>
    <recommendedName>
        <fullName evidence="5">ATPase AAA-type core domain-containing protein</fullName>
    </recommendedName>
</protein>
<keyword evidence="7" id="KW-1185">Reference proteome</keyword>
<dbReference type="GO" id="GO:0034605">
    <property type="term" value="P:cellular response to heat"/>
    <property type="evidence" value="ECO:0007669"/>
    <property type="project" value="TreeGrafter"/>
</dbReference>
<feature type="region of interest" description="Disordered" evidence="4">
    <location>
        <begin position="273"/>
        <end position="297"/>
    </location>
</feature>
<evidence type="ECO:0000256" key="3">
    <source>
        <dbReference type="PROSITE-ProRule" id="PRU00023"/>
    </source>
</evidence>
<dbReference type="PANTHER" id="PTHR11638">
    <property type="entry name" value="ATP-DEPENDENT CLP PROTEASE"/>
    <property type="match status" value="1"/>
</dbReference>
<dbReference type="InterPro" id="IPR027417">
    <property type="entry name" value="P-loop_NTPase"/>
</dbReference>
<dbReference type="SUPFAM" id="SSF48403">
    <property type="entry name" value="Ankyrin repeat"/>
    <property type="match status" value="1"/>
</dbReference>
<dbReference type="SUPFAM" id="SSF52540">
    <property type="entry name" value="P-loop containing nucleoside triphosphate hydrolases"/>
    <property type="match status" value="1"/>
</dbReference>
<dbReference type="PRINTS" id="PR00300">
    <property type="entry name" value="CLPPROTEASEA"/>
</dbReference>
<dbReference type="Proteomes" id="UP000823561">
    <property type="component" value="Chromosome 15"/>
</dbReference>
<dbReference type="FunFam" id="1.25.40.20:FF:000203">
    <property type="entry name" value="caseinolytic peptidase B protein homolog isoform X1"/>
    <property type="match status" value="1"/>
</dbReference>
<dbReference type="PROSITE" id="PS50297">
    <property type="entry name" value="ANK_REP_REGION"/>
    <property type="match status" value="2"/>
</dbReference>
<dbReference type="InterPro" id="IPR036770">
    <property type="entry name" value="Ankyrin_rpt-contain_sf"/>
</dbReference>
<dbReference type="Gene3D" id="1.25.40.20">
    <property type="entry name" value="Ankyrin repeat-containing domain"/>
    <property type="match status" value="1"/>
</dbReference>
<dbReference type="PANTHER" id="PTHR11638:SF93">
    <property type="entry name" value="MITOCHONDRIAL DISAGGREGASE"/>
    <property type="match status" value="1"/>
</dbReference>
<evidence type="ECO:0000313" key="7">
    <source>
        <dbReference type="Proteomes" id="UP000823561"/>
    </source>
</evidence>
<accession>A0AAV6G3Y7</accession>